<evidence type="ECO:0000256" key="3">
    <source>
        <dbReference type="ARBA" id="ARBA00007630"/>
    </source>
</evidence>
<evidence type="ECO:0000256" key="11">
    <source>
        <dbReference type="ARBA" id="ARBA00022694"/>
    </source>
</evidence>
<dbReference type="PIRSF" id="PIRSF000386">
    <property type="entry name" value="tRNA_mtase"/>
    <property type="match status" value="1"/>
</dbReference>
<keyword evidence="10 15" id="KW-0949">S-adenosyl-L-methionine</keyword>
<dbReference type="PANTHER" id="PTHR46417">
    <property type="entry name" value="TRNA (GUANINE-N(1)-)-METHYLTRANSFERASE"/>
    <property type="match status" value="1"/>
</dbReference>
<dbReference type="RefSeq" id="WP_162362972.1">
    <property type="nucleotide sequence ID" value="NZ_CP047591.1"/>
</dbReference>
<dbReference type="HAMAP" id="MF_00605">
    <property type="entry name" value="TrmD"/>
    <property type="match status" value="1"/>
</dbReference>
<keyword evidence="9 15" id="KW-0808">Transferase</keyword>
<dbReference type="Gene3D" id="1.10.1270.20">
    <property type="entry name" value="tRNA(m1g37)methyltransferase, domain 2"/>
    <property type="match status" value="1"/>
</dbReference>
<evidence type="ECO:0000313" key="19">
    <source>
        <dbReference type="EMBL" id="QHI73206.1"/>
    </source>
</evidence>
<dbReference type="NCBIfam" id="NF000648">
    <property type="entry name" value="PRK00026.1"/>
    <property type="match status" value="1"/>
</dbReference>
<dbReference type="Gene3D" id="3.40.1280.10">
    <property type="match status" value="1"/>
</dbReference>
<dbReference type="InterPro" id="IPR002649">
    <property type="entry name" value="tRNA_m1G_MeTrfase_TrmD"/>
</dbReference>
<keyword evidence="8 15" id="KW-0489">Methyltransferase</keyword>
<evidence type="ECO:0000256" key="14">
    <source>
        <dbReference type="ARBA" id="ARBA00047783"/>
    </source>
</evidence>
<keyword evidence="11 15" id="KW-0819">tRNA processing</keyword>
<evidence type="ECO:0000256" key="9">
    <source>
        <dbReference type="ARBA" id="ARBA00022679"/>
    </source>
</evidence>
<evidence type="ECO:0000256" key="5">
    <source>
        <dbReference type="ARBA" id="ARBA00012807"/>
    </source>
</evidence>
<gene>
    <name evidence="15 19" type="primary">trmD</name>
    <name evidence="19" type="ORF">Ami3637_13215</name>
</gene>
<dbReference type="FunFam" id="3.40.1280.10:FF:000001">
    <property type="entry name" value="tRNA (guanine-N(1)-)-methyltransferase"/>
    <property type="match status" value="1"/>
</dbReference>
<evidence type="ECO:0000256" key="13">
    <source>
        <dbReference type="ARBA" id="ARBA00033392"/>
    </source>
</evidence>
<dbReference type="Proteomes" id="UP000463883">
    <property type="component" value="Chromosome"/>
</dbReference>
<feature type="domain" description="tRNA methyltransferase TRMD/TRM10-type" evidence="18">
    <location>
        <begin position="1"/>
        <end position="222"/>
    </location>
</feature>
<dbReference type="SUPFAM" id="SSF75217">
    <property type="entry name" value="alpha/beta knot"/>
    <property type="match status" value="1"/>
</dbReference>
<sequence>MKINILTLFPEMFEPVIGGSILGRARKKGILEVNLINIRDFSQDKHKKADDYPFGGGVGMVMLADPVFRAMESINAQGKKALYMSPRGKVIDQDKIQQISKEEEIVILCGHYEGIDERILEYWNMEEVSIGDYVLTGGELPAMVLIDSVARFIPEVLAGEESAQEESIYSGLLEYPQYTKPREYRGMMVPEVLFNGNHKLIALWKYEKSLEMTRDRRPDLFQRYLKEHGDLSKEELKILKKVESTVKKV</sequence>
<dbReference type="PANTHER" id="PTHR46417:SF1">
    <property type="entry name" value="TRNA (GUANINE-N(1)-)-METHYLTRANSFERASE"/>
    <property type="match status" value="1"/>
</dbReference>
<dbReference type="GO" id="GO:0052906">
    <property type="term" value="F:tRNA (guanine(37)-N1)-methyltransferase activity"/>
    <property type="evidence" value="ECO:0007669"/>
    <property type="project" value="UniProtKB-UniRule"/>
</dbReference>
<evidence type="ECO:0000256" key="15">
    <source>
        <dbReference type="HAMAP-Rule" id="MF_00605"/>
    </source>
</evidence>
<organism evidence="19 20">
    <name type="scientific">Aminipila terrae</name>
    <dbReference type="NCBI Taxonomy" id="2697030"/>
    <lineage>
        <taxon>Bacteria</taxon>
        <taxon>Bacillati</taxon>
        <taxon>Bacillota</taxon>
        <taxon>Clostridia</taxon>
        <taxon>Peptostreptococcales</taxon>
        <taxon>Anaerovoracaceae</taxon>
        <taxon>Aminipila</taxon>
    </lineage>
</organism>
<evidence type="ECO:0000313" key="20">
    <source>
        <dbReference type="Proteomes" id="UP000463883"/>
    </source>
</evidence>
<dbReference type="EC" id="2.1.1.228" evidence="5 15"/>
<dbReference type="EMBL" id="CP047591">
    <property type="protein sequence ID" value="QHI73206.1"/>
    <property type="molecule type" value="Genomic_DNA"/>
</dbReference>
<dbReference type="InterPro" id="IPR029028">
    <property type="entry name" value="Alpha/beta_knot_MTases"/>
</dbReference>
<dbReference type="InterPro" id="IPR016009">
    <property type="entry name" value="tRNA_MeTrfase_TRMD/TRM10"/>
</dbReference>
<dbReference type="InterPro" id="IPR023148">
    <property type="entry name" value="tRNA_m1G_MeTrfase_C_sf"/>
</dbReference>
<evidence type="ECO:0000256" key="8">
    <source>
        <dbReference type="ARBA" id="ARBA00022603"/>
    </source>
</evidence>
<evidence type="ECO:0000256" key="4">
    <source>
        <dbReference type="ARBA" id="ARBA00011738"/>
    </source>
</evidence>
<keyword evidence="7 15" id="KW-0963">Cytoplasm</keyword>
<accession>A0A6P1MNF4</accession>
<dbReference type="GO" id="GO:0005829">
    <property type="term" value="C:cytosol"/>
    <property type="evidence" value="ECO:0007669"/>
    <property type="project" value="TreeGrafter"/>
</dbReference>
<dbReference type="CDD" id="cd18080">
    <property type="entry name" value="TrmD-like"/>
    <property type="match status" value="1"/>
</dbReference>
<evidence type="ECO:0000256" key="6">
    <source>
        <dbReference type="ARBA" id="ARBA00014679"/>
    </source>
</evidence>
<comment type="subcellular location">
    <subcellularLocation>
        <location evidence="2 15 17">Cytoplasm</location>
    </subcellularLocation>
</comment>
<name>A0A6P1MNF4_9FIRM</name>
<dbReference type="KEGG" id="amic:Ami3637_13215"/>
<comment type="catalytic activity">
    <reaction evidence="14 15 17">
        <text>guanosine(37) in tRNA + S-adenosyl-L-methionine = N(1)-methylguanosine(37) in tRNA + S-adenosyl-L-homocysteine + H(+)</text>
        <dbReference type="Rhea" id="RHEA:36899"/>
        <dbReference type="Rhea" id="RHEA-COMP:10145"/>
        <dbReference type="Rhea" id="RHEA-COMP:10147"/>
        <dbReference type="ChEBI" id="CHEBI:15378"/>
        <dbReference type="ChEBI" id="CHEBI:57856"/>
        <dbReference type="ChEBI" id="CHEBI:59789"/>
        <dbReference type="ChEBI" id="CHEBI:73542"/>
        <dbReference type="ChEBI" id="CHEBI:74269"/>
        <dbReference type="EC" id="2.1.1.228"/>
    </reaction>
</comment>
<evidence type="ECO:0000256" key="16">
    <source>
        <dbReference type="PIRSR" id="PIRSR000386-1"/>
    </source>
</evidence>
<evidence type="ECO:0000256" key="1">
    <source>
        <dbReference type="ARBA" id="ARBA00002634"/>
    </source>
</evidence>
<evidence type="ECO:0000256" key="10">
    <source>
        <dbReference type="ARBA" id="ARBA00022691"/>
    </source>
</evidence>
<comment type="function">
    <text evidence="1 15 17">Specifically methylates guanosine-37 in various tRNAs.</text>
</comment>
<proteinExistence type="inferred from homology"/>
<feature type="binding site" evidence="15 16">
    <location>
        <begin position="130"/>
        <end position="135"/>
    </location>
    <ligand>
        <name>S-adenosyl-L-methionine</name>
        <dbReference type="ChEBI" id="CHEBI:59789"/>
    </ligand>
</feature>
<reference evidence="19 20" key="1">
    <citation type="submission" date="2020-01" db="EMBL/GenBank/DDBJ databases">
        <title>Genomic analysis of Aminipila sp. CBA3637.</title>
        <authorList>
            <person name="Kim Y.B."/>
            <person name="Roh S.W."/>
        </authorList>
    </citation>
    <scope>NUCLEOTIDE SEQUENCE [LARGE SCALE GENOMIC DNA]</scope>
    <source>
        <strain evidence="19 20">CBA3637</strain>
    </source>
</reference>
<comment type="similarity">
    <text evidence="3 15 17">Belongs to the RNA methyltransferase TrmD family.</text>
</comment>
<dbReference type="Pfam" id="PF01746">
    <property type="entry name" value="tRNA_m1G_MT"/>
    <property type="match status" value="1"/>
</dbReference>
<protein>
    <recommendedName>
        <fullName evidence="6 15">tRNA (guanine-N(1)-)-methyltransferase</fullName>
        <ecNumber evidence="5 15">2.1.1.228</ecNumber>
    </recommendedName>
    <alternativeName>
        <fullName evidence="12 15">M1G-methyltransferase</fullName>
    </alternativeName>
    <alternativeName>
        <fullName evidence="13 15">tRNA [GM37] methyltransferase</fullName>
    </alternativeName>
</protein>
<dbReference type="GO" id="GO:0002939">
    <property type="term" value="P:tRNA N1-guanine methylation"/>
    <property type="evidence" value="ECO:0007669"/>
    <property type="project" value="TreeGrafter"/>
</dbReference>
<keyword evidence="20" id="KW-1185">Reference proteome</keyword>
<feature type="binding site" evidence="15 16">
    <location>
        <position position="110"/>
    </location>
    <ligand>
        <name>S-adenosyl-L-methionine</name>
        <dbReference type="ChEBI" id="CHEBI:59789"/>
    </ligand>
</feature>
<comment type="subunit">
    <text evidence="4 15 17">Homodimer.</text>
</comment>
<evidence type="ECO:0000259" key="18">
    <source>
        <dbReference type="Pfam" id="PF01746"/>
    </source>
</evidence>
<evidence type="ECO:0000256" key="7">
    <source>
        <dbReference type="ARBA" id="ARBA00022490"/>
    </source>
</evidence>
<evidence type="ECO:0000256" key="2">
    <source>
        <dbReference type="ARBA" id="ARBA00004496"/>
    </source>
</evidence>
<evidence type="ECO:0000256" key="17">
    <source>
        <dbReference type="RuleBase" id="RU003464"/>
    </source>
</evidence>
<evidence type="ECO:0000256" key="12">
    <source>
        <dbReference type="ARBA" id="ARBA00029736"/>
    </source>
</evidence>
<dbReference type="InterPro" id="IPR029026">
    <property type="entry name" value="tRNA_m1G_MTases_N"/>
</dbReference>
<dbReference type="NCBIfam" id="TIGR00088">
    <property type="entry name" value="trmD"/>
    <property type="match status" value="1"/>
</dbReference>
<dbReference type="AlphaFoldDB" id="A0A6P1MNF4"/>